<dbReference type="Proteomes" id="UP000250266">
    <property type="component" value="Unassembled WGS sequence"/>
</dbReference>
<evidence type="ECO:0000313" key="2">
    <source>
        <dbReference type="EMBL" id="OCK79839.1"/>
    </source>
</evidence>
<gene>
    <name evidence="2" type="ORF">K432DRAFT_57634</name>
</gene>
<name>A0A8E2E9R6_9PEZI</name>
<evidence type="ECO:0000313" key="3">
    <source>
        <dbReference type="Proteomes" id="UP000250266"/>
    </source>
</evidence>
<organism evidence="2 3">
    <name type="scientific">Lepidopterella palustris CBS 459.81</name>
    <dbReference type="NCBI Taxonomy" id="1314670"/>
    <lineage>
        <taxon>Eukaryota</taxon>
        <taxon>Fungi</taxon>
        <taxon>Dikarya</taxon>
        <taxon>Ascomycota</taxon>
        <taxon>Pezizomycotina</taxon>
        <taxon>Dothideomycetes</taxon>
        <taxon>Pleosporomycetidae</taxon>
        <taxon>Mytilinidiales</taxon>
        <taxon>Argynnaceae</taxon>
        <taxon>Lepidopterella</taxon>
    </lineage>
</organism>
<sequence length="271" mass="29497">MSDNPLSPPSLLPSPFPNDHIASPSEPLPSSEPFLSPNSQNHLQDGHQPEDACDTEPTYIEPTSETLLPPPNFSPFYTLIEDTLTGEHYNPSVHYVFADDDPIIVTAASIRALGVDDAAILSTSNGNETPERLRNEDGETIARESPLPAPQSGVIERYLLLDVGADGQTIVDAQSFSAEWQVTWTHVRPAPSWDEEAGGEGFMVMVKGVEVPQGKQRSGTPGEMKLQEEKAKTGGDVFTAMEEILGKFEKDNEALMKIVGESELDQEQGKQ</sequence>
<keyword evidence="3" id="KW-1185">Reference proteome</keyword>
<feature type="compositionally biased region" description="Pro residues" evidence="1">
    <location>
        <begin position="1"/>
        <end position="16"/>
    </location>
</feature>
<protein>
    <submittedName>
        <fullName evidence="2">Uncharacterized protein</fullName>
    </submittedName>
</protein>
<feature type="region of interest" description="Disordered" evidence="1">
    <location>
        <begin position="1"/>
        <end position="72"/>
    </location>
</feature>
<reference evidence="2 3" key="1">
    <citation type="journal article" date="2016" name="Nat. Commun.">
        <title>Ectomycorrhizal ecology is imprinted in the genome of the dominant symbiotic fungus Cenococcum geophilum.</title>
        <authorList>
            <consortium name="DOE Joint Genome Institute"/>
            <person name="Peter M."/>
            <person name="Kohler A."/>
            <person name="Ohm R.A."/>
            <person name="Kuo A."/>
            <person name="Krutzmann J."/>
            <person name="Morin E."/>
            <person name="Arend M."/>
            <person name="Barry K.W."/>
            <person name="Binder M."/>
            <person name="Choi C."/>
            <person name="Clum A."/>
            <person name="Copeland A."/>
            <person name="Grisel N."/>
            <person name="Haridas S."/>
            <person name="Kipfer T."/>
            <person name="LaButti K."/>
            <person name="Lindquist E."/>
            <person name="Lipzen A."/>
            <person name="Maire R."/>
            <person name="Meier B."/>
            <person name="Mihaltcheva S."/>
            <person name="Molinier V."/>
            <person name="Murat C."/>
            <person name="Poggeler S."/>
            <person name="Quandt C.A."/>
            <person name="Sperisen C."/>
            <person name="Tritt A."/>
            <person name="Tisserant E."/>
            <person name="Crous P.W."/>
            <person name="Henrissat B."/>
            <person name="Nehls U."/>
            <person name="Egli S."/>
            <person name="Spatafora J.W."/>
            <person name="Grigoriev I.V."/>
            <person name="Martin F.M."/>
        </authorList>
    </citation>
    <scope>NUCLEOTIDE SEQUENCE [LARGE SCALE GENOMIC DNA]</scope>
    <source>
        <strain evidence="2 3">CBS 459.81</strain>
    </source>
</reference>
<proteinExistence type="predicted"/>
<dbReference type="EMBL" id="KV744985">
    <property type="protein sequence ID" value="OCK79839.1"/>
    <property type="molecule type" value="Genomic_DNA"/>
</dbReference>
<evidence type="ECO:0000256" key="1">
    <source>
        <dbReference type="SAM" id="MobiDB-lite"/>
    </source>
</evidence>
<accession>A0A8E2E9R6</accession>
<dbReference type="OrthoDB" id="1681166at2759"/>
<feature type="compositionally biased region" description="Low complexity" evidence="1">
    <location>
        <begin position="23"/>
        <end position="37"/>
    </location>
</feature>
<dbReference type="AlphaFoldDB" id="A0A8E2E9R6"/>